<dbReference type="Gene3D" id="3.40.109.10">
    <property type="entry name" value="NADH Oxidase"/>
    <property type="match status" value="1"/>
</dbReference>
<dbReference type="GeneID" id="83679068"/>
<dbReference type="BioCyc" id="PPUT160488:G1G01-4511-MONOMER"/>
<reference evidence="1 2" key="1">
    <citation type="journal article" date="2002" name="Environ. Microbiol.">
        <title>Complete genome sequence and comparative analysis of the metabolically versatile Pseudomonas putida KT2440.</title>
        <authorList>
            <person name="Nelson K.E."/>
            <person name="Weinel C."/>
            <person name="Paulsen I.T."/>
            <person name="Dodson R.J."/>
            <person name="Hilbert H."/>
            <person name="Martins dos Santos V.A."/>
            <person name="Fouts D.E."/>
            <person name="Gill S.R."/>
            <person name="Pop M."/>
            <person name="Holmes M."/>
            <person name="Brinkac L."/>
            <person name="Beanan M."/>
            <person name="DeBoy R.T."/>
            <person name="Daugherty S."/>
            <person name="Kolonay J."/>
            <person name="Madupu R."/>
            <person name="Nelson W."/>
            <person name="White O."/>
            <person name="Peterson J."/>
            <person name="Khouri H."/>
            <person name="Hance I."/>
            <person name="Chris Lee P."/>
            <person name="Holtzapple E."/>
            <person name="Scanlan D."/>
            <person name="Tran K."/>
            <person name="Moazzez A."/>
            <person name="Utterback T."/>
            <person name="Rizzo M."/>
            <person name="Lee K."/>
            <person name="Kosack D."/>
            <person name="Moestl D."/>
            <person name="Wedler H."/>
            <person name="Lauber J."/>
            <person name="Stjepandic D."/>
            <person name="Hoheisel J."/>
            <person name="Straetz M."/>
            <person name="Heim S."/>
            <person name="Kiewitz C."/>
            <person name="Eisen J.A."/>
            <person name="Timmis K.N."/>
            <person name="Dusterhoft A."/>
            <person name="Tummler B."/>
            <person name="Fraser C.M."/>
        </authorList>
    </citation>
    <scope>NUCLEOTIDE SEQUENCE [LARGE SCALE GENOMIC DNA]</scope>
    <source>
        <strain evidence="2">ATCC 47054 / DSM 6125 / CFBP 8728 / NCIMB 11950 / KT2440</strain>
    </source>
</reference>
<dbReference type="PANTHER" id="PTHR43745:SF2">
    <property type="entry name" value="NITROREDUCTASE MJ1384-RELATED"/>
    <property type="match status" value="1"/>
</dbReference>
<gene>
    <name evidence="1" type="ordered locus">PP_5667</name>
</gene>
<accession>A0A140FWL8</accession>
<dbReference type="CDD" id="cd02142">
    <property type="entry name" value="McbC_SagB-like_oxidoreductase"/>
    <property type="match status" value="1"/>
</dbReference>
<dbReference type="InterPro" id="IPR052544">
    <property type="entry name" value="Bacteriocin_Proc_Enz"/>
</dbReference>
<name>A0A140FWL8_PSEPK</name>
<sequence>MNISHDEYLKFLSPEVMDETLAFHAKGNYTIHKATQHLSALHQIPPKDLEKLTGNELKLNTIVAPSKNKEPTLTPLASPHPLRRNSSCERFEARPLHFDIVQALLAPLLTKSPTTYKRGYPSGGALYPIEVFCINLNNKIEQWPTESDALHLLPSSRSLEAHTPSIDIHQLTEAIIPESIDIGSPSLALIYSIYLPKALFKYRYRGYRLSLMEAGSMYMITDLRCKELQLNSRPWSGYTDHQVTKNLNLNPSLFLPVCIQLIG</sequence>
<dbReference type="InterPro" id="IPR000415">
    <property type="entry name" value="Nitroreductase-like"/>
</dbReference>
<dbReference type="Proteomes" id="UP000000556">
    <property type="component" value="Chromosome"/>
</dbReference>
<reference evidence="1 2" key="2">
    <citation type="journal article" date="2016" name="Environ. Microbiol.">
        <title>The revisited genome of Pseudomonas putida KT2440 enlightens its value as a robust metabolic chassis.</title>
        <authorList>
            <person name="Belda E."/>
            <person name="van Heck R.G."/>
            <person name="Lopez-Sanchez M.J."/>
            <person name="Cruveiller S."/>
            <person name="Barbe V."/>
            <person name="Fraser C."/>
            <person name="Klenk H.P."/>
            <person name="Petersen J."/>
            <person name="Morgat A."/>
            <person name="Nikel P.I."/>
            <person name="Vallenet D."/>
            <person name="Rouy Z."/>
            <person name="Sekowska A."/>
            <person name="Martins Dos Santos V.A."/>
            <person name="de Lorenzo V."/>
            <person name="Danchin A."/>
            <person name="Medigue C."/>
        </authorList>
    </citation>
    <scope>NUCLEOTIDE SEQUENCE [LARGE SCALE GENOMIC DNA]</scope>
    <source>
        <strain evidence="2">ATCC 47054 / DSM 6125 / CFBP 8728 / NCIMB 11950 / KT2440</strain>
    </source>
</reference>
<dbReference type="KEGG" id="ppu:PP_5667"/>
<dbReference type="STRING" id="160488.PP_5667"/>
<protein>
    <submittedName>
        <fullName evidence="1">Microcin B17-like-processing protein, McbC family</fullName>
    </submittedName>
</protein>
<dbReference type="EMBL" id="AE015451">
    <property type="protein sequence ID" value="AMM03001.1"/>
    <property type="molecule type" value="Genomic_DNA"/>
</dbReference>
<dbReference type="GO" id="GO:0016491">
    <property type="term" value="F:oxidoreductase activity"/>
    <property type="evidence" value="ECO:0007669"/>
    <property type="project" value="InterPro"/>
</dbReference>
<evidence type="ECO:0000313" key="2">
    <source>
        <dbReference type="Proteomes" id="UP000000556"/>
    </source>
</evidence>
<keyword evidence="2" id="KW-1185">Reference proteome</keyword>
<dbReference type="OrthoDB" id="9801593at2"/>
<organism evidence="1 2">
    <name type="scientific">Pseudomonas putida (strain ATCC 47054 / DSM 6125 / CFBP 8728 / NCIMB 11950 / KT2440)</name>
    <dbReference type="NCBI Taxonomy" id="160488"/>
    <lineage>
        <taxon>Bacteria</taxon>
        <taxon>Pseudomonadati</taxon>
        <taxon>Pseudomonadota</taxon>
        <taxon>Gammaproteobacteria</taxon>
        <taxon>Pseudomonadales</taxon>
        <taxon>Pseudomonadaceae</taxon>
        <taxon>Pseudomonas</taxon>
    </lineage>
</organism>
<proteinExistence type="predicted"/>
<evidence type="ECO:0000313" key="1">
    <source>
        <dbReference type="EMBL" id="AMM03001.1"/>
    </source>
</evidence>
<dbReference type="AlphaFoldDB" id="A0A140FWL8"/>
<dbReference type="PANTHER" id="PTHR43745">
    <property type="entry name" value="NITROREDUCTASE MJ1384-RELATED"/>
    <property type="match status" value="1"/>
</dbReference>
<dbReference type="RefSeq" id="WP_061405692.1">
    <property type="nucleotide sequence ID" value="NC_002947.4"/>
</dbReference>